<keyword evidence="6 8" id="KW-0406">Ion transport</keyword>
<protein>
    <submittedName>
        <fullName evidence="10">Uncharacterized protein</fullName>
    </submittedName>
</protein>
<keyword evidence="5 8" id="KW-1133">Transmembrane helix</keyword>
<dbReference type="PANTHER" id="PTHR11040">
    <property type="entry name" value="ZINC/IRON TRANSPORTER"/>
    <property type="match status" value="1"/>
</dbReference>
<reference evidence="10" key="1">
    <citation type="journal article" date="2017" name="Nature">
        <title>The genome of Chenopodium quinoa.</title>
        <authorList>
            <person name="Jarvis D.E."/>
            <person name="Ho Y.S."/>
            <person name="Lightfoot D.J."/>
            <person name="Schmoeckel S.M."/>
            <person name="Li B."/>
            <person name="Borm T.J.A."/>
            <person name="Ohyanagi H."/>
            <person name="Mineta K."/>
            <person name="Michell C.T."/>
            <person name="Saber N."/>
            <person name="Kharbatia N.M."/>
            <person name="Rupper R.R."/>
            <person name="Sharp A.R."/>
            <person name="Dally N."/>
            <person name="Boughton B.A."/>
            <person name="Woo Y.H."/>
            <person name="Gao G."/>
            <person name="Schijlen E.G.W.M."/>
            <person name="Guo X."/>
            <person name="Momin A.A."/>
            <person name="Negrao S."/>
            <person name="Al-Babili S."/>
            <person name="Gehring C."/>
            <person name="Roessner U."/>
            <person name="Jung C."/>
            <person name="Murphy K."/>
            <person name="Arold S.T."/>
            <person name="Gojobori T."/>
            <person name="van der Linden C.G."/>
            <person name="van Loo E.N."/>
            <person name="Jellen E.N."/>
            <person name="Maughan P.J."/>
            <person name="Tester M."/>
        </authorList>
    </citation>
    <scope>NUCLEOTIDE SEQUENCE [LARGE SCALE GENOMIC DNA]</scope>
    <source>
        <strain evidence="10">cv. PI 614886</strain>
    </source>
</reference>
<feature type="chain" id="PRO_5030789138" evidence="9">
    <location>
        <begin position="28"/>
        <end position="323"/>
    </location>
</feature>
<dbReference type="PANTHER" id="PTHR11040:SF35">
    <property type="entry name" value="ZINC TRANSPORTER 5"/>
    <property type="match status" value="1"/>
</dbReference>
<accession>A0A803LES0</accession>
<dbReference type="InterPro" id="IPR003689">
    <property type="entry name" value="ZIP"/>
</dbReference>
<keyword evidence="11" id="KW-1185">Reference proteome</keyword>
<organism evidence="10 11">
    <name type="scientific">Chenopodium quinoa</name>
    <name type="common">Quinoa</name>
    <dbReference type="NCBI Taxonomy" id="63459"/>
    <lineage>
        <taxon>Eukaryota</taxon>
        <taxon>Viridiplantae</taxon>
        <taxon>Streptophyta</taxon>
        <taxon>Embryophyta</taxon>
        <taxon>Tracheophyta</taxon>
        <taxon>Spermatophyta</taxon>
        <taxon>Magnoliopsida</taxon>
        <taxon>eudicotyledons</taxon>
        <taxon>Gunneridae</taxon>
        <taxon>Pentapetalae</taxon>
        <taxon>Caryophyllales</taxon>
        <taxon>Chenopodiaceae</taxon>
        <taxon>Chenopodioideae</taxon>
        <taxon>Atripliceae</taxon>
        <taxon>Chenopodium</taxon>
    </lineage>
</organism>
<dbReference type="NCBIfam" id="TIGR00820">
    <property type="entry name" value="zip"/>
    <property type="match status" value="1"/>
</dbReference>
<evidence type="ECO:0000256" key="9">
    <source>
        <dbReference type="SAM" id="SignalP"/>
    </source>
</evidence>
<feature type="transmembrane region" description="Helical" evidence="8">
    <location>
        <begin position="122"/>
        <end position="143"/>
    </location>
</feature>
<dbReference type="AlphaFoldDB" id="A0A803LES0"/>
<keyword evidence="4 8" id="KW-0812">Transmembrane</keyword>
<feature type="transmembrane region" description="Helical" evidence="8">
    <location>
        <begin position="263"/>
        <end position="287"/>
    </location>
</feature>
<feature type="transmembrane region" description="Helical" evidence="8">
    <location>
        <begin position="231"/>
        <end position="251"/>
    </location>
</feature>
<evidence type="ECO:0000256" key="5">
    <source>
        <dbReference type="ARBA" id="ARBA00022989"/>
    </source>
</evidence>
<dbReference type="InterPro" id="IPR004698">
    <property type="entry name" value="Zn/Fe_permease_fun/pln"/>
</dbReference>
<dbReference type="Gramene" id="AUR62011676-RA">
    <property type="protein sequence ID" value="AUR62011676-RA:cds"/>
    <property type="gene ID" value="AUR62011676"/>
</dbReference>
<dbReference type="EnsemblPlants" id="AUR62011676-RA">
    <property type="protein sequence ID" value="AUR62011676-RA:cds"/>
    <property type="gene ID" value="AUR62011676"/>
</dbReference>
<feature type="transmembrane region" description="Helical" evidence="8">
    <location>
        <begin position="81"/>
        <end position="102"/>
    </location>
</feature>
<evidence type="ECO:0000256" key="1">
    <source>
        <dbReference type="ARBA" id="ARBA00004141"/>
    </source>
</evidence>
<name>A0A803LES0_CHEQI</name>
<evidence type="ECO:0000256" key="3">
    <source>
        <dbReference type="ARBA" id="ARBA00022448"/>
    </source>
</evidence>
<proteinExistence type="inferred from homology"/>
<sequence length="323" mass="34256">MSMGKRSYYLFIYSLLILLFSATLVAGDCTCDHEEITKDQNSDTLKYKLGAIFIILVASALGVCLPIIGKSFPSLHPESNSFFRVKTFAAGVILSTGFIHVLPDAFESLTSPCLKENPWGKFPFTGLAAMVGALGSLMIDAFATGHNRRVHFGKATVAAGVDEEISGDHAGHVLEMGIVVHSVIIGISLGTSESLDTIKPLMAALCFHQFFEGVGLGGCIVQAAFKSASTLCMALFFSLTTPVGIAIGIGISNVYDESSPTALIVQGLLDAVAAGILIYMALVDLLAQDFMNPKMQTNTRLFFGANLTLLLGAGFMAVLAIWA</sequence>
<evidence type="ECO:0000313" key="10">
    <source>
        <dbReference type="EnsemblPlants" id="AUR62011676-RA:cds"/>
    </source>
</evidence>
<evidence type="ECO:0000256" key="7">
    <source>
        <dbReference type="ARBA" id="ARBA00023136"/>
    </source>
</evidence>
<evidence type="ECO:0000256" key="6">
    <source>
        <dbReference type="ARBA" id="ARBA00023065"/>
    </source>
</evidence>
<evidence type="ECO:0000256" key="4">
    <source>
        <dbReference type="ARBA" id="ARBA00022692"/>
    </source>
</evidence>
<comment type="caution">
    <text evidence="8">Lacks conserved residue(s) required for the propagation of feature annotation.</text>
</comment>
<evidence type="ECO:0000256" key="2">
    <source>
        <dbReference type="ARBA" id="ARBA00006939"/>
    </source>
</evidence>
<feature type="transmembrane region" description="Helical" evidence="8">
    <location>
        <begin position="51"/>
        <end position="69"/>
    </location>
</feature>
<dbReference type="OMA" id="DSNCTCE"/>
<dbReference type="GO" id="GO:0005886">
    <property type="term" value="C:plasma membrane"/>
    <property type="evidence" value="ECO:0007669"/>
    <property type="project" value="TreeGrafter"/>
</dbReference>
<comment type="similarity">
    <text evidence="2 8">Belongs to the ZIP transporter (TC 2.A.5) family.</text>
</comment>
<reference evidence="10" key="2">
    <citation type="submission" date="2021-03" db="UniProtKB">
        <authorList>
            <consortium name="EnsemblPlants"/>
        </authorList>
    </citation>
    <scope>IDENTIFICATION</scope>
</reference>
<comment type="subcellular location">
    <subcellularLocation>
        <location evidence="1 8">Membrane</location>
        <topology evidence="1 8">Multi-pass membrane protein</topology>
    </subcellularLocation>
</comment>
<evidence type="ECO:0000313" key="11">
    <source>
        <dbReference type="Proteomes" id="UP000596660"/>
    </source>
</evidence>
<dbReference type="Pfam" id="PF02535">
    <property type="entry name" value="Zip"/>
    <property type="match status" value="2"/>
</dbReference>
<evidence type="ECO:0000256" key="8">
    <source>
        <dbReference type="RuleBase" id="RU362088"/>
    </source>
</evidence>
<keyword evidence="3 8" id="KW-0813">Transport</keyword>
<dbReference type="GO" id="GO:0005385">
    <property type="term" value="F:zinc ion transmembrane transporter activity"/>
    <property type="evidence" value="ECO:0007669"/>
    <property type="project" value="InterPro"/>
</dbReference>
<feature type="transmembrane region" description="Helical" evidence="8">
    <location>
        <begin position="299"/>
        <end position="322"/>
    </location>
</feature>
<keyword evidence="9" id="KW-0732">Signal</keyword>
<dbReference type="Proteomes" id="UP000596660">
    <property type="component" value="Unplaced"/>
</dbReference>
<keyword evidence="7 8" id="KW-0472">Membrane</keyword>
<feature type="signal peptide" evidence="9">
    <location>
        <begin position="1"/>
        <end position="27"/>
    </location>
</feature>